<dbReference type="Pfam" id="PF03083">
    <property type="entry name" value="MtN3_slv"/>
    <property type="match status" value="2"/>
</dbReference>
<dbReference type="AlphaFoldDB" id="A0A915CIJ7"/>
<evidence type="ECO:0000256" key="4">
    <source>
        <dbReference type="ARBA" id="ARBA00022597"/>
    </source>
</evidence>
<keyword evidence="3 9" id="KW-0813">Transport</keyword>
<keyword evidence="8 9" id="KW-0472">Membrane</keyword>
<evidence type="ECO:0000256" key="6">
    <source>
        <dbReference type="ARBA" id="ARBA00022737"/>
    </source>
</evidence>
<evidence type="ECO:0000256" key="7">
    <source>
        <dbReference type="ARBA" id="ARBA00022989"/>
    </source>
</evidence>
<accession>A0A915CIJ7</accession>
<protein>
    <recommendedName>
        <fullName evidence="9">Sugar transporter SWEET</fullName>
    </recommendedName>
</protein>
<evidence type="ECO:0000256" key="1">
    <source>
        <dbReference type="ARBA" id="ARBA00004127"/>
    </source>
</evidence>
<comment type="caution">
    <text evidence="9">Lacks conserved residue(s) required for the propagation of feature annotation.</text>
</comment>
<name>A0A915CIJ7_PARUN</name>
<proteinExistence type="inferred from homology"/>
<dbReference type="Gene3D" id="1.20.1280.290">
    <property type="match status" value="2"/>
</dbReference>
<dbReference type="PANTHER" id="PTHR10791:SF245">
    <property type="entry name" value="SUGAR TRANSPORTER SWEET"/>
    <property type="match status" value="1"/>
</dbReference>
<evidence type="ECO:0000313" key="11">
    <source>
        <dbReference type="WBParaSite" id="PgR212X_g001_t02"/>
    </source>
</evidence>
<comment type="similarity">
    <text evidence="2 9">Belongs to the SWEET sugar transporter family.</text>
</comment>
<dbReference type="InterPro" id="IPR047664">
    <property type="entry name" value="SWEET"/>
</dbReference>
<evidence type="ECO:0000256" key="3">
    <source>
        <dbReference type="ARBA" id="ARBA00022448"/>
    </source>
</evidence>
<dbReference type="GO" id="GO:0016020">
    <property type="term" value="C:membrane"/>
    <property type="evidence" value="ECO:0007669"/>
    <property type="project" value="InterPro"/>
</dbReference>
<comment type="function">
    <text evidence="9">Mediates sugar transport across membranes.</text>
</comment>
<keyword evidence="4 9" id="KW-0762">Sugar transport</keyword>
<dbReference type="GO" id="GO:0012505">
    <property type="term" value="C:endomembrane system"/>
    <property type="evidence" value="ECO:0007669"/>
    <property type="project" value="UniProtKB-SubCell"/>
</dbReference>
<keyword evidence="10" id="KW-1185">Reference proteome</keyword>
<dbReference type="GO" id="GO:0051119">
    <property type="term" value="F:sugar transmembrane transporter activity"/>
    <property type="evidence" value="ECO:0007669"/>
    <property type="project" value="InterPro"/>
</dbReference>
<dbReference type="PANTHER" id="PTHR10791">
    <property type="entry name" value="RAG1-ACTIVATING PROTEIN 1"/>
    <property type="match status" value="1"/>
</dbReference>
<organism evidence="10 11">
    <name type="scientific">Parascaris univalens</name>
    <name type="common">Nematode worm</name>
    <dbReference type="NCBI Taxonomy" id="6257"/>
    <lineage>
        <taxon>Eukaryota</taxon>
        <taxon>Metazoa</taxon>
        <taxon>Ecdysozoa</taxon>
        <taxon>Nematoda</taxon>
        <taxon>Chromadorea</taxon>
        <taxon>Rhabditida</taxon>
        <taxon>Spirurina</taxon>
        <taxon>Ascaridomorpha</taxon>
        <taxon>Ascaridoidea</taxon>
        <taxon>Ascarididae</taxon>
        <taxon>Parascaris</taxon>
    </lineage>
</organism>
<sequence length="263" mass="30099">SVQLSKYRDMTTKFDVCIPNLKERIICTRVFFVREEKNLPMVAWLSIFAVWLTAFSISFTFLPVFQVLDWKRRGTAEGFSSINLVLPCLMMGCWLRHGFMTDDYVNMFINTTNLVIFTGYISAFAFYQPKRRYLLGQLLALFLSLFVIFQYVNAQPDELAADTMGTIAAAMQILSLGGQVYEIKRAISFGHTEYIPAELQFGIFLLVTQWTIFGILIGNYYIAVANFAALLVNIATLSMYIIYPPLTWRVPIFGTGPQEKKKE</sequence>
<feature type="transmembrane region" description="Helical" evidence="9">
    <location>
        <begin position="134"/>
        <end position="152"/>
    </location>
</feature>
<feature type="transmembrane region" description="Helical" evidence="9">
    <location>
        <begin position="105"/>
        <end position="127"/>
    </location>
</feature>
<evidence type="ECO:0000256" key="8">
    <source>
        <dbReference type="ARBA" id="ARBA00023136"/>
    </source>
</evidence>
<evidence type="ECO:0000256" key="2">
    <source>
        <dbReference type="ARBA" id="ARBA00007809"/>
    </source>
</evidence>
<feature type="transmembrane region" description="Helical" evidence="9">
    <location>
        <begin position="195"/>
        <end position="217"/>
    </location>
</feature>
<keyword evidence="7 9" id="KW-1133">Transmembrane helix</keyword>
<keyword evidence="5 9" id="KW-0812">Transmembrane</keyword>
<reference evidence="11" key="1">
    <citation type="submission" date="2022-11" db="UniProtKB">
        <authorList>
            <consortium name="WormBaseParasite"/>
        </authorList>
    </citation>
    <scope>IDENTIFICATION</scope>
</reference>
<evidence type="ECO:0000256" key="9">
    <source>
        <dbReference type="RuleBase" id="RU910715"/>
    </source>
</evidence>
<comment type="subcellular location">
    <subcellularLocation>
        <location evidence="1">Endomembrane system</location>
        <topology evidence="1">Multi-pass membrane protein</topology>
    </subcellularLocation>
</comment>
<dbReference type="WBParaSite" id="PgR212X_g001_t02">
    <property type="protein sequence ID" value="PgR212X_g001_t02"/>
    <property type="gene ID" value="PgR212X_g001"/>
</dbReference>
<keyword evidence="6" id="KW-0677">Repeat</keyword>
<evidence type="ECO:0000256" key="5">
    <source>
        <dbReference type="ARBA" id="ARBA00022692"/>
    </source>
</evidence>
<dbReference type="Proteomes" id="UP000887569">
    <property type="component" value="Unplaced"/>
</dbReference>
<feature type="transmembrane region" description="Helical" evidence="9">
    <location>
        <begin position="80"/>
        <end position="99"/>
    </location>
</feature>
<evidence type="ECO:0000313" key="10">
    <source>
        <dbReference type="Proteomes" id="UP000887569"/>
    </source>
</evidence>
<dbReference type="InterPro" id="IPR004316">
    <property type="entry name" value="SWEET_rpt"/>
</dbReference>
<feature type="transmembrane region" description="Helical" evidence="9">
    <location>
        <begin position="223"/>
        <end position="243"/>
    </location>
</feature>
<feature type="transmembrane region" description="Helical" evidence="9">
    <location>
        <begin position="41"/>
        <end position="68"/>
    </location>
</feature>